<evidence type="ECO:0000256" key="1">
    <source>
        <dbReference type="SAM" id="MobiDB-lite"/>
    </source>
</evidence>
<feature type="region of interest" description="Disordered" evidence="1">
    <location>
        <begin position="283"/>
        <end position="467"/>
    </location>
</feature>
<feature type="compositionally biased region" description="Basic and acidic residues" evidence="1">
    <location>
        <begin position="418"/>
        <end position="436"/>
    </location>
</feature>
<feature type="compositionally biased region" description="Basic residues" evidence="1">
    <location>
        <begin position="138"/>
        <end position="147"/>
    </location>
</feature>
<dbReference type="EMBL" id="CAUJNA010003679">
    <property type="protein sequence ID" value="CAJ1407601.1"/>
    <property type="molecule type" value="Genomic_DNA"/>
</dbReference>
<feature type="region of interest" description="Disordered" evidence="1">
    <location>
        <begin position="134"/>
        <end position="157"/>
    </location>
</feature>
<evidence type="ECO:0000313" key="2">
    <source>
        <dbReference type="EMBL" id="CAJ1407601.1"/>
    </source>
</evidence>
<feature type="compositionally biased region" description="Polar residues" evidence="1">
    <location>
        <begin position="391"/>
        <end position="410"/>
    </location>
</feature>
<proteinExistence type="predicted"/>
<evidence type="ECO:0000313" key="3">
    <source>
        <dbReference type="Proteomes" id="UP001178507"/>
    </source>
</evidence>
<accession>A0AA36NKC1</accession>
<gene>
    <name evidence="2" type="ORF">EVOR1521_LOCUS29247</name>
</gene>
<organism evidence="2 3">
    <name type="scientific">Effrenium voratum</name>
    <dbReference type="NCBI Taxonomy" id="2562239"/>
    <lineage>
        <taxon>Eukaryota</taxon>
        <taxon>Sar</taxon>
        <taxon>Alveolata</taxon>
        <taxon>Dinophyceae</taxon>
        <taxon>Suessiales</taxon>
        <taxon>Symbiodiniaceae</taxon>
        <taxon>Effrenium</taxon>
    </lineage>
</organism>
<sequence length="707" mass="79219">MWPRKVNGIFQLPVYLEELMEELHGELLRPQAEEADATEGQQDANVETVVKAEDGKEEDPPAFRRASVFEAFVAAGFNWSVRRQKRRKGREQLCPDIEPQVVWKPDAKGGRPVSKRVEIKRKVVADLEPFAAAGAKTSRARRRRLRRPSPTEEETCPEPVLEVQGFELLGTEPLDTALNPWDFRDLRRSRPASRSPPSRPVTPVRVECPFLVRAVKPQDEGRTRSPLTQFVQRMNIDAECGEEWNDEDFKRQISDLKRQISFGRQISPVTGFGKFATRANRFVENPNSESFSRQTSNSRNGPDSYDNRLSAPASRADTREQYLRVAAEEEMVQAEQEGLPPAMEGTSTSTNSYAEAHSSSASAGDSQQMRHPATLARTDHSSQSRLEEPSRSQSLYQASNEGSDQAQVTEEPSVPPKLDARELEPDSREQSERLESQAEQLDWTRTNPSKESNPSEPSHEPAETAELLARCGSGWLRFQSGDTEKSAMPPVHRIGETWEEEEEEEDELVEPVAPVYLVPPWALRDHLRLNARTECRGVSPPLDRDLAEVVKSLEKAPALSGARPRRFSAVEPRPDERGRRPRRRLVTPVPDEPNAGARRPRPQSGGRALGTSLLSMMHPSRSSAKAQLDAQVQAVVNPRARRRTCSAAVQEDFSLLEPVTPDIGRSNTEPLDELSQCSGEALQDQPSFAEETFFFHFENGHLGAKDS</sequence>
<feature type="region of interest" description="Disordered" evidence="1">
    <location>
        <begin position="557"/>
        <end position="610"/>
    </location>
</feature>
<protein>
    <submittedName>
        <fullName evidence="2">Uncharacterized protein</fullName>
    </submittedName>
</protein>
<dbReference type="AlphaFoldDB" id="A0AA36NKC1"/>
<name>A0AA36NKC1_9DINO</name>
<feature type="compositionally biased region" description="Low complexity" evidence="1">
    <location>
        <begin position="352"/>
        <end position="366"/>
    </location>
</feature>
<dbReference type="Proteomes" id="UP001178507">
    <property type="component" value="Unassembled WGS sequence"/>
</dbReference>
<feature type="compositionally biased region" description="Polar residues" evidence="1">
    <location>
        <begin position="285"/>
        <end position="301"/>
    </location>
</feature>
<comment type="caution">
    <text evidence="2">The sequence shown here is derived from an EMBL/GenBank/DDBJ whole genome shotgun (WGS) entry which is preliminary data.</text>
</comment>
<keyword evidence="3" id="KW-1185">Reference proteome</keyword>
<feature type="compositionally biased region" description="Basic and acidic residues" evidence="1">
    <location>
        <begin position="377"/>
        <end position="390"/>
    </location>
</feature>
<reference evidence="2" key="1">
    <citation type="submission" date="2023-08" db="EMBL/GenBank/DDBJ databases">
        <authorList>
            <person name="Chen Y."/>
            <person name="Shah S."/>
            <person name="Dougan E. K."/>
            <person name="Thang M."/>
            <person name="Chan C."/>
        </authorList>
    </citation>
    <scope>NUCLEOTIDE SEQUENCE</scope>
</reference>
<feature type="compositionally biased region" description="Polar residues" evidence="1">
    <location>
        <begin position="437"/>
        <end position="447"/>
    </location>
</feature>